<keyword evidence="2" id="KW-1185">Reference proteome</keyword>
<comment type="caution">
    <text evidence="1">The sequence shown here is derived from an EMBL/GenBank/DDBJ whole genome shotgun (WGS) entry which is preliminary data.</text>
</comment>
<protein>
    <submittedName>
        <fullName evidence="1">Uncharacterized protein</fullName>
    </submittedName>
</protein>
<evidence type="ECO:0000313" key="1">
    <source>
        <dbReference type="EMBL" id="PKI62347.1"/>
    </source>
</evidence>
<organism evidence="1 2">
    <name type="scientific">Punica granatum</name>
    <name type="common">Pomegranate</name>
    <dbReference type="NCBI Taxonomy" id="22663"/>
    <lineage>
        <taxon>Eukaryota</taxon>
        <taxon>Viridiplantae</taxon>
        <taxon>Streptophyta</taxon>
        <taxon>Embryophyta</taxon>
        <taxon>Tracheophyta</taxon>
        <taxon>Spermatophyta</taxon>
        <taxon>Magnoliopsida</taxon>
        <taxon>eudicotyledons</taxon>
        <taxon>Gunneridae</taxon>
        <taxon>Pentapetalae</taxon>
        <taxon>rosids</taxon>
        <taxon>malvids</taxon>
        <taxon>Myrtales</taxon>
        <taxon>Lythraceae</taxon>
        <taxon>Punica</taxon>
    </lineage>
</organism>
<dbReference type="EMBL" id="PGOL01000975">
    <property type="protein sequence ID" value="PKI62347.1"/>
    <property type="molecule type" value="Genomic_DNA"/>
</dbReference>
<sequence length="88" mass="9081">MPGLGRACLAPPPLPLNCRTPPFSLGGLGCPDGSPFSLLLFSFPWKNDTVKVGVELVGDLLQQPNALVGHSLGRLQAGVLVVSTGTCL</sequence>
<accession>A0A2I0K198</accession>
<dbReference type="PROSITE" id="PS51257">
    <property type="entry name" value="PROKAR_LIPOPROTEIN"/>
    <property type="match status" value="1"/>
</dbReference>
<gene>
    <name evidence="1" type="ORF">CRG98_017273</name>
</gene>
<evidence type="ECO:0000313" key="2">
    <source>
        <dbReference type="Proteomes" id="UP000233551"/>
    </source>
</evidence>
<name>A0A2I0K198_PUNGR</name>
<dbReference type="AlphaFoldDB" id="A0A2I0K198"/>
<dbReference type="Proteomes" id="UP000233551">
    <property type="component" value="Unassembled WGS sequence"/>
</dbReference>
<proteinExistence type="predicted"/>
<reference evidence="1 2" key="1">
    <citation type="submission" date="2017-11" db="EMBL/GenBank/DDBJ databases">
        <title>De-novo sequencing of pomegranate (Punica granatum L.) genome.</title>
        <authorList>
            <person name="Akparov Z."/>
            <person name="Amiraslanov A."/>
            <person name="Hajiyeva S."/>
            <person name="Abbasov M."/>
            <person name="Kaur K."/>
            <person name="Hamwieh A."/>
            <person name="Solovyev V."/>
            <person name="Salamov A."/>
            <person name="Braich B."/>
            <person name="Kosarev P."/>
            <person name="Mahmoud A."/>
            <person name="Hajiyev E."/>
            <person name="Babayeva S."/>
            <person name="Izzatullayeva V."/>
            <person name="Mammadov A."/>
            <person name="Mammadov A."/>
            <person name="Sharifova S."/>
            <person name="Ojaghi J."/>
            <person name="Eynullazada K."/>
            <person name="Bayramov B."/>
            <person name="Abdulazimova A."/>
            <person name="Shahmuradov I."/>
        </authorList>
    </citation>
    <scope>NUCLEOTIDE SEQUENCE [LARGE SCALE GENOMIC DNA]</scope>
    <source>
        <strain evidence="2">cv. AG2017</strain>
        <tissue evidence="1">Leaf</tissue>
    </source>
</reference>